<feature type="binding site" evidence="5">
    <location>
        <position position="188"/>
    </location>
    <ligand>
        <name>ATP</name>
        <dbReference type="ChEBI" id="CHEBI:30616"/>
    </ligand>
</feature>
<dbReference type="FunFam" id="3.40.50.20:FF:000016">
    <property type="entry name" value="N5-carboxyaminoimidazole ribonucleotide synthase"/>
    <property type="match status" value="1"/>
</dbReference>
<comment type="caution">
    <text evidence="8">The sequence shown here is derived from an EMBL/GenBank/DDBJ whole genome shotgun (WGS) entry which is preliminary data.</text>
</comment>
<evidence type="ECO:0000313" key="9">
    <source>
        <dbReference type="Proteomes" id="UP000035996"/>
    </source>
</evidence>
<feature type="binding site" evidence="5">
    <location>
        <begin position="264"/>
        <end position="265"/>
    </location>
    <ligand>
        <name>ATP</name>
        <dbReference type="ChEBI" id="CHEBI:30616"/>
    </ligand>
</feature>
<feature type="domain" description="ATP-grasp" evidence="7">
    <location>
        <begin position="111"/>
        <end position="294"/>
    </location>
</feature>
<dbReference type="InterPro" id="IPR040686">
    <property type="entry name" value="PurK_C"/>
</dbReference>
<feature type="binding site" evidence="5">
    <location>
        <begin position="180"/>
        <end position="183"/>
    </location>
    <ligand>
        <name>ATP</name>
        <dbReference type="ChEBI" id="CHEBI:30616"/>
    </ligand>
</feature>
<dbReference type="PANTHER" id="PTHR11609">
    <property type="entry name" value="PURINE BIOSYNTHESIS PROTEIN 6/7, PUR6/7"/>
    <property type="match status" value="1"/>
</dbReference>
<dbReference type="GO" id="GO:0004638">
    <property type="term" value="F:phosphoribosylaminoimidazole carboxylase activity"/>
    <property type="evidence" value="ECO:0007669"/>
    <property type="project" value="InterPro"/>
</dbReference>
<proteinExistence type="inferred from homology"/>
<keyword evidence="1 5" id="KW-0436">Ligase</keyword>
<dbReference type="Gene3D" id="3.30.470.20">
    <property type="entry name" value="ATP-grasp fold, B domain"/>
    <property type="match status" value="1"/>
</dbReference>
<keyword evidence="9" id="KW-1185">Reference proteome</keyword>
<dbReference type="Pfam" id="PF22660">
    <property type="entry name" value="RS_preATP-grasp-like"/>
    <property type="match status" value="1"/>
</dbReference>
<dbReference type="EMBL" id="LELK01000015">
    <property type="protein sequence ID" value="KMM35772.1"/>
    <property type="molecule type" value="Genomic_DNA"/>
</dbReference>
<comment type="similarity">
    <text evidence="5 6">Belongs to the PurK/PurT family.</text>
</comment>
<reference evidence="8" key="1">
    <citation type="submission" date="2015-06" db="EMBL/GenBank/DDBJ databases">
        <authorList>
            <person name="Liu B."/>
            <person name="Wang J."/>
            <person name="Zhu Y."/>
            <person name="Liu G."/>
            <person name="Chen Q."/>
            <person name="Zheng C."/>
            <person name="Che J."/>
            <person name="Ge C."/>
            <person name="Shi H."/>
            <person name="Pan Z."/>
            <person name="Liu X."/>
        </authorList>
    </citation>
    <scope>NUCLEOTIDE SEQUENCE [LARGE SCALE GENOMIC DNA]</scope>
    <source>
        <strain evidence="8">DSM 16346</strain>
    </source>
</reference>
<organism evidence="8 9">
    <name type="scientific">Guptibacillus hwajinpoensis</name>
    <dbReference type="NCBI Taxonomy" id="208199"/>
    <lineage>
        <taxon>Bacteria</taxon>
        <taxon>Bacillati</taxon>
        <taxon>Bacillota</taxon>
        <taxon>Bacilli</taxon>
        <taxon>Bacillales</taxon>
        <taxon>Guptibacillaceae</taxon>
        <taxon>Guptibacillus</taxon>
    </lineage>
</organism>
<gene>
    <name evidence="5 6" type="primary">purK</name>
    <name evidence="8" type="ORF">AB986_20155</name>
</gene>
<dbReference type="FunFam" id="3.30.1490.20:FF:000015">
    <property type="entry name" value="N5-carboxyaminoimidazole ribonucleotide synthase"/>
    <property type="match status" value="1"/>
</dbReference>
<accession>A0A0J6FN27</accession>
<dbReference type="NCBIfam" id="NF004676">
    <property type="entry name" value="PRK06019.1-2"/>
    <property type="match status" value="1"/>
</dbReference>
<evidence type="ECO:0000256" key="5">
    <source>
        <dbReference type="HAMAP-Rule" id="MF_01928"/>
    </source>
</evidence>
<dbReference type="SUPFAM" id="SSF56059">
    <property type="entry name" value="Glutathione synthetase ATP-binding domain-like"/>
    <property type="match status" value="1"/>
</dbReference>
<comment type="function">
    <text evidence="5">Catalyzes the ATP-dependent conversion of 5-aminoimidazole ribonucleotide (AIR) and HCO(3)(-) to N5-carboxyaminoimidazole ribonucleotide (N5-CAIR).</text>
</comment>
<comment type="pathway">
    <text evidence="5 6">Purine metabolism; IMP biosynthesis via de novo pathway; 5-amino-1-(5-phospho-D-ribosyl)imidazole-4-carboxylate from 5-amino-1-(5-phospho-D-ribosyl)imidazole (N5-CAIR route): step 1/2.</text>
</comment>
<dbReference type="Proteomes" id="UP000035996">
    <property type="component" value="Unassembled WGS sequence"/>
</dbReference>
<feature type="binding site" evidence="5">
    <location>
        <begin position="152"/>
        <end position="158"/>
    </location>
    <ligand>
        <name>ATP</name>
        <dbReference type="ChEBI" id="CHEBI:30616"/>
    </ligand>
</feature>
<dbReference type="RefSeq" id="WP_048313447.1">
    <property type="nucleotide sequence ID" value="NZ_CP119526.1"/>
</dbReference>
<dbReference type="GO" id="GO:0046872">
    <property type="term" value="F:metal ion binding"/>
    <property type="evidence" value="ECO:0007669"/>
    <property type="project" value="InterPro"/>
</dbReference>
<dbReference type="InterPro" id="IPR011054">
    <property type="entry name" value="Rudment_hybrid_motif"/>
</dbReference>
<dbReference type="PATRIC" id="fig|157733.3.peg.1834"/>
<dbReference type="Pfam" id="PF02222">
    <property type="entry name" value="ATP-grasp"/>
    <property type="match status" value="1"/>
</dbReference>
<evidence type="ECO:0000259" key="7">
    <source>
        <dbReference type="PROSITE" id="PS50975"/>
    </source>
</evidence>
<dbReference type="InterPro" id="IPR003135">
    <property type="entry name" value="ATP-grasp_carboxylate-amine"/>
</dbReference>
<name>A0A0J6FN27_9BACL</name>
<dbReference type="Gene3D" id="3.40.50.20">
    <property type="match status" value="1"/>
</dbReference>
<protein>
    <recommendedName>
        <fullName evidence="5 6">N5-carboxyaminoimidazole ribonucleotide synthase</fullName>
        <shortName evidence="5 6">N5-CAIR synthase</shortName>
        <ecNumber evidence="5 6">6.3.4.18</ecNumber>
    </recommendedName>
    <alternativeName>
        <fullName evidence="5 6">5-(carboxyamino)imidazole ribonucleotide synthetase</fullName>
    </alternativeName>
</protein>
<feature type="binding site" evidence="5">
    <location>
        <position position="107"/>
    </location>
    <ligand>
        <name>ATP</name>
        <dbReference type="ChEBI" id="CHEBI:30616"/>
    </ligand>
</feature>
<dbReference type="UniPathway" id="UPA00074">
    <property type="reaction ID" value="UER00942"/>
</dbReference>
<dbReference type="InterPro" id="IPR054350">
    <property type="entry name" value="PurT/PurK_preATP-grasp"/>
</dbReference>
<dbReference type="Pfam" id="PF17769">
    <property type="entry name" value="PurK_C"/>
    <property type="match status" value="1"/>
</dbReference>
<evidence type="ECO:0000256" key="2">
    <source>
        <dbReference type="ARBA" id="ARBA00022741"/>
    </source>
</evidence>
<feature type="binding site" evidence="5">
    <location>
        <position position="147"/>
    </location>
    <ligand>
        <name>ATP</name>
        <dbReference type="ChEBI" id="CHEBI:30616"/>
    </ligand>
</feature>
<dbReference type="GO" id="GO:0034028">
    <property type="term" value="F:5-(carboxyamino)imidazole ribonucleotide synthase activity"/>
    <property type="evidence" value="ECO:0007669"/>
    <property type="project" value="UniProtKB-UniRule"/>
</dbReference>
<keyword evidence="2 5" id="KW-0547">Nucleotide-binding</keyword>
<evidence type="ECO:0000256" key="1">
    <source>
        <dbReference type="ARBA" id="ARBA00022598"/>
    </source>
</evidence>
<dbReference type="AlphaFoldDB" id="A0A0J6FN27"/>
<evidence type="ECO:0000256" key="4">
    <source>
        <dbReference type="ARBA" id="ARBA00022840"/>
    </source>
</evidence>
<dbReference type="SUPFAM" id="SSF52440">
    <property type="entry name" value="PreATP-grasp domain"/>
    <property type="match status" value="1"/>
</dbReference>
<dbReference type="InterPro" id="IPR011761">
    <property type="entry name" value="ATP-grasp"/>
</dbReference>
<dbReference type="PANTHER" id="PTHR11609:SF5">
    <property type="entry name" value="PHOSPHORIBOSYLAMINOIMIDAZOLE CARBOXYLASE"/>
    <property type="match status" value="1"/>
</dbReference>
<dbReference type="EC" id="6.3.4.18" evidence="5 6"/>
<dbReference type="GO" id="GO:0006189">
    <property type="term" value="P:'de novo' IMP biosynthetic process"/>
    <property type="evidence" value="ECO:0007669"/>
    <property type="project" value="UniProtKB-UniRule"/>
</dbReference>
<dbReference type="InterPro" id="IPR013815">
    <property type="entry name" value="ATP_grasp_subdomain_1"/>
</dbReference>
<evidence type="ECO:0000256" key="3">
    <source>
        <dbReference type="ARBA" id="ARBA00022755"/>
    </source>
</evidence>
<dbReference type="OrthoDB" id="9804625at2"/>
<dbReference type="InterPro" id="IPR016185">
    <property type="entry name" value="PreATP-grasp_dom_sf"/>
</dbReference>
<dbReference type="HAMAP" id="MF_01928">
    <property type="entry name" value="PurK"/>
    <property type="match status" value="1"/>
</dbReference>
<dbReference type="GO" id="GO:0005524">
    <property type="term" value="F:ATP binding"/>
    <property type="evidence" value="ECO:0007669"/>
    <property type="project" value="UniProtKB-UniRule"/>
</dbReference>
<dbReference type="STRING" id="157733.AB986_20155"/>
<sequence>MSRTILPGSTIGILGGGQLGRMMALKAREMGYRIAVLEPKSGSPCGQVADHEVVSGYDDLDGARELADLSDVITYEFENITHETAKWLTENAYMPQGGELLRITQDRYVEKTTIQKSDLQVAPFEAVDSKQDLYYAIKKIGLPSVLKTRTGGYDGKGQWVLRNQEAVDSLSFPGVPCILESWVPFQKELSVIVTRSVMGETTTFPVGENLHVNNILHQTIVPARVNDTVKNAASEIGKQLANDLNLVGTLAVELFLKDNELYVNELAPRPHNSGHYTMEACETSQFEQHIRAICGLPLGSTKQVQPVVMGNLLGQHVSPLMESVSELGSAKLHLYGKDEAKHNRKMGHVNFLASSTDDAIKRMTQWKLWQ</sequence>
<evidence type="ECO:0000313" key="8">
    <source>
        <dbReference type="EMBL" id="KMM35772.1"/>
    </source>
</evidence>
<evidence type="ECO:0000256" key="6">
    <source>
        <dbReference type="RuleBase" id="RU361200"/>
    </source>
</evidence>
<dbReference type="InterPro" id="IPR005875">
    <property type="entry name" value="PurK"/>
</dbReference>
<dbReference type="PROSITE" id="PS50975">
    <property type="entry name" value="ATP_GRASP"/>
    <property type="match status" value="1"/>
</dbReference>
<dbReference type="FunFam" id="3.30.470.20:FF:000029">
    <property type="entry name" value="N5-carboxyaminoimidazole ribonucleotide synthase"/>
    <property type="match status" value="1"/>
</dbReference>
<comment type="catalytic activity">
    <reaction evidence="5 6">
        <text>5-amino-1-(5-phospho-beta-D-ribosyl)imidazole + hydrogencarbonate + ATP = 5-carboxyamino-1-(5-phospho-D-ribosyl)imidazole + ADP + phosphate + 2 H(+)</text>
        <dbReference type="Rhea" id="RHEA:19317"/>
        <dbReference type="ChEBI" id="CHEBI:15378"/>
        <dbReference type="ChEBI" id="CHEBI:17544"/>
        <dbReference type="ChEBI" id="CHEBI:30616"/>
        <dbReference type="ChEBI" id="CHEBI:43474"/>
        <dbReference type="ChEBI" id="CHEBI:58730"/>
        <dbReference type="ChEBI" id="CHEBI:137981"/>
        <dbReference type="ChEBI" id="CHEBI:456216"/>
        <dbReference type="EC" id="6.3.4.18"/>
    </reaction>
</comment>
<comment type="subunit">
    <text evidence="5 6">Homodimer.</text>
</comment>
<keyword evidence="4 5" id="KW-0067">ATP-binding</keyword>
<keyword evidence="3 5" id="KW-0658">Purine biosynthesis</keyword>
<comment type="function">
    <text evidence="6">Catalyzes the ATP-dependent conversion of 5-aminoimidazole ribonucleotide (AIR) and HCO(3)- to N5-carboxyaminoimidazole ribonucleotide (N5-CAIR).</text>
</comment>
<dbReference type="Gene3D" id="3.30.1490.20">
    <property type="entry name" value="ATP-grasp fold, A domain"/>
    <property type="match status" value="1"/>
</dbReference>
<dbReference type="NCBIfam" id="NF004679">
    <property type="entry name" value="PRK06019.1-5"/>
    <property type="match status" value="1"/>
</dbReference>
<dbReference type="SUPFAM" id="SSF51246">
    <property type="entry name" value="Rudiment single hybrid motif"/>
    <property type="match status" value="1"/>
</dbReference>
<dbReference type="NCBIfam" id="TIGR01161">
    <property type="entry name" value="purK"/>
    <property type="match status" value="1"/>
</dbReference>
<feature type="binding site" evidence="5">
    <location>
        <position position="211"/>
    </location>
    <ligand>
        <name>ATP</name>
        <dbReference type="ChEBI" id="CHEBI:30616"/>
    </ligand>
</feature>
<dbReference type="NCBIfam" id="NF004675">
    <property type="entry name" value="PRK06019.1-1"/>
    <property type="match status" value="1"/>
</dbReference>
<dbReference type="GO" id="GO:0005829">
    <property type="term" value="C:cytosol"/>
    <property type="evidence" value="ECO:0007669"/>
    <property type="project" value="TreeGrafter"/>
</dbReference>